<geneLocation type="plasmid" evidence="3">
    <name>pIncHI2-MU3</name>
</geneLocation>
<proteinExistence type="predicted"/>
<evidence type="ECO:0000313" key="3">
    <source>
        <dbReference type="EMBL" id="ASU05662.1"/>
    </source>
</evidence>
<keyword evidence="3" id="KW-0614">Plasmid</keyword>
<accession>A0A343J0D5</accession>
<dbReference type="EMBL" id="MF174859">
    <property type="protein sequence ID" value="ASU05662.1"/>
    <property type="molecule type" value="Genomic_DNA"/>
</dbReference>
<sequence length="169" mass="18704">MRKTLIGCMVATALATVSSAHAQVFSYSFTDTNKAVRNIKPATQTYLNPAGVLTLNLISGLDRYERVTVTRDSDKKVMYSSVSTKTSVADRIVAADGTEYYGKDMVLPALGEGTFTVVGFAPIFPDTCYHLTHYWPAAADIPWRAITQCTMRMPFVIMLERLCKVLCCR</sequence>
<dbReference type="InterPro" id="IPR025429">
    <property type="entry name" value="DUF4165"/>
</dbReference>
<dbReference type="Pfam" id="PF13752">
    <property type="entry name" value="DUF4165"/>
    <property type="match status" value="1"/>
</dbReference>
<evidence type="ECO:0000256" key="1">
    <source>
        <dbReference type="SAM" id="SignalP"/>
    </source>
</evidence>
<protein>
    <recommendedName>
        <fullName evidence="2">DUF4165 domain-containing protein</fullName>
    </recommendedName>
</protein>
<organism evidence="3">
    <name type="scientific">Escherichia coli</name>
    <dbReference type="NCBI Taxonomy" id="562"/>
    <lineage>
        <taxon>Bacteria</taxon>
        <taxon>Pseudomonadati</taxon>
        <taxon>Pseudomonadota</taxon>
        <taxon>Gammaproteobacteria</taxon>
        <taxon>Enterobacterales</taxon>
        <taxon>Enterobacteriaceae</taxon>
        <taxon>Escherichia</taxon>
    </lineage>
</organism>
<dbReference type="AlphaFoldDB" id="A0A343J0D5"/>
<feature type="signal peptide" evidence="1">
    <location>
        <begin position="1"/>
        <end position="22"/>
    </location>
</feature>
<name>A0A343J0D5_ECOLX</name>
<gene>
    <name evidence="3" type="ORF">ECSA44_05836</name>
</gene>
<reference evidence="3" key="1">
    <citation type="journal article" date="2018" name="ISME J.">
        <title>Dissemination and persistence of extended-spectrum cephalosporin-resistance encoding IncI1-blaCTXM-1 plasmid among Escherichia coli in pigs.</title>
        <authorList>
            <person name="Abraham S."/>
            <person name="Kirkwood R.N."/>
            <person name="Laird T."/>
            <person name="Saputra S."/>
            <person name="Mitchell T."/>
            <person name="Singh M."/>
            <person name="Linn B."/>
            <person name="Abraham R.J."/>
            <person name="Pang S."/>
            <person name="Gordon D.M."/>
            <person name="Trott D.J."/>
            <person name="O'Dea M."/>
        </authorList>
    </citation>
    <scope>NUCLEOTIDE SEQUENCE</scope>
    <source>
        <strain evidence="3">6/14/6b</strain>
        <plasmid evidence="3">pIncHI2-MU3</plasmid>
    </source>
</reference>
<keyword evidence="1" id="KW-0732">Signal</keyword>
<feature type="chain" id="PRO_5016973077" description="DUF4165 domain-containing protein" evidence="1">
    <location>
        <begin position="23"/>
        <end position="169"/>
    </location>
</feature>
<evidence type="ECO:0000259" key="2">
    <source>
        <dbReference type="Pfam" id="PF13752"/>
    </source>
</evidence>
<feature type="domain" description="DUF4165" evidence="2">
    <location>
        <begin position="20"/>
        <end position="117"/>
    </location>
</feature>